<dbReference type="CDD" id="cd22884">
    <property type="entry name" value="TOM22"/>
    <property type="match status" value="1"/>
</dbReference>
<keyword evidence="10" id="KW-0496">Mitochondrion</keyword>
<organism evidence="14 15">
    <name type="scientific">Bombyx mori</name>
    <name type="common">Silk moth</name>
    <dbReference type="NCBI Taxonomy" id="7091"/>
    <lineage>
        <taxon>Eukaryota</taxon>
        <taxon>Metazoa</taxon>
        <taxon>Ecdysozoa</taxon>
        <taxon>Arthropoda</taxon>
        <taxon>Hexapoda</taxon>
        <taxon>Insecta</taxon>
        <taxon>Pterygota</taxon>
        <taxon>Neoptera</taxon>
        <taxon>Endopterygota</taxon>
        <taxon>Lepidoptera</taxon>
        <taxon>Glossata</taxon>
        <taxon>Ditrysia</taxon>
        <taxon>Bombycoidea</taxon>
        <taxon>Bombycidae</taxon>
        <taxon>Bombycinae</taxon>
        <taxon>Bombyx</taxon>
    </lineage>
</organism>
<evidence type="ECO:0000256" key="4">
    <source>
        <dbReference type="ARBA" id="ARBA00022448"/>
    </source>
</evidence>
<dbReference type="RefSeq" id="XP_021207558.1">
    <property type="nucleotide sequence ID" value="XM_021351883.3"/>
</dbReference>
<keyword evidence="15" id="KW-1185">Reference proteome</keyword>
<dbReference type="Pfam" id="PF04281">
    <property type="entry name" value="Tom22"/>
    <property type="match status" value="1"/>
</dbReference>
<feature type="compositionally biased region" description="Low complexity" evidence="13">
    <location>
        <begin position="21"/>
        <end position="32"/>
    </location>
</feature>
<dbReference type="GO" id="GO:0006886">
    <property type="term" value="P:intracellular protein transport"/>
    <property type="evidence" value="ECO:0007669"/>
    <property type="project" value="InterPro"/>
</dbReference>
<reference evidence="15" key="1">
    <citation type="journal article" date="2008" name="Insect Biochem. Mol. Biol.">
        <title>The genome of a lepidopteran model insect, the silkworm Bombyx mori.</title>
        <authorList>
            <consortium name="International Silkworm Genome Consortium"/>
        </authorList>
    </citation>
    <scope>NUCLEOTIDE SEQUENCE [LARGE SCALE GENOMIC DNA]</scope>
    <source>
        <strain evidence="15">p50T</strain>
    </source>
</reference>
<keyword evidence="12" id="KW-0675">Receptor</keyword>
<dbReference type="CTD" id="38459"/>
<dbReference type="EnsemblMetazoa" id="XM_021351883.2">
    <property type="protein sequence ID" value="XP_021207558.1"/>
    <property type="gene ID" value="LOC101740427"/>
</dbReference>
<evidence type="ECO:0000256" key="12">
    <source>
        <dbReference type="ARBA" id="ARBA00023170"/>
    </source>
</evidence>
<keyword evidence="11" id="KW-0472">Membrane</keyword>
<accession>A0A8R2DN95</accession>
<keyword evidence="9" id="KW-0811">Translocation</keyword>
<dbReference type="AlphaFoldDB" id="A0A8R2DN95"/>
<keyword evidence="5" id="KW-0812">Transmembrane</keyword>
<evidence type="ECO:0000256" key="10">
    <source>
        <dbReference type="ARBA" id="ARBA00023128"/>
    </source>
</evidence>
<evidence type="ECO:0000256" key="6">
    <source>
        <dbReference type="ARBA" id="ARBA00022787"/>
    </source>
</evidence>
<evidence type="ECO:0000256" key="2">
    <source>
        <dbReference type="ARBA" id="ARBA00009874"/>
    </source>
</evidence>
<keyword evidence="7" id="KW-0653">Protein transport</keyword>
<sequence length="139" mass="15146">MSLKNFDSLCECSSLTECQVGSSPTAGSPSGPLKEYDDEPDETLSERLWGLTEMFPECVRNGTYTVTTNTWSGIKGLYGLSRSVMWVVASSSVILFAPVIFEVERAQVAEMEKSQQKQVLLGTNTAMAGPMPAMPPMPR</sequence>
<dbReference type="GO" id="GO:0005741">
    <property type="term" value="C:mitochondrial outer membrane"/>
    <property type="evidence" value="ECO:0007669"/>
    <property type="project" value="UniProtKB-SubCell"/>
</dbReference>
<dbReference type="GeneID" id="101740427"/>
<dbReference type="PANTHER" id="PTHR12504:SF0">
    <property type="entry name" value="MITOCHONDRIAL IMPORT RECEPTOR SUBUNIT TOM22 HOMOLOG"/>
    <property type="match status" value="1"/>
</dbReference>
<keyword evidence="4" id="KW-0813">Transport</keyword>
<evidence type="ECO:0000256" key="13">
    <source>
        <dbReference type="SAM" id="MobiDB-lite"/>
    </source>
</evidence>
<evidence type="ECO:0000256" key="1">
    <source>
        <dbReference type="ARBA" id="ARBA00004572"/>
    </source>
</evidence>
<protein>
    <recommendedName>
        <fullName evidence="3">Mitochondrial import receptor subunit TOM22 homolog</fullName>
    </recommendedName>
</protein>
<evidence type="ECO:0000256" key="5">
    <source>
        <dbReference type="ARBA" id="ARBA00022692"/>
    </source>
</evidence>
<evidence type="ECO:0000256" key="3">
    <source>
        <dbReference type="ARBA" id="ARBA00016229"/>
    </source>
</evidence>
<feature type="region of interest" description="Disordered" evidence="13">
    <location>
        <begin position="20"/>
        <end position="42"/>
    </location>
</feature>
<comment type="similarity">
    <text evidence="2">Belongs to the Tom22 family.</text>
</comment>
<evidence type="ECO:0000256" key="8">
    <source>
        <dbReference type="ARBA" id="ARBA00022989"/>
    </source>
</evidence>
<keyword evidence="8" id="KW-1133">Transmembrane helix</keyword>
<evidence type="ECO:0000313" key="15">
    <source>
        <dbReference type="Proteomes" id="UP000005204"/>
    </source>
</evidence>
<evidence type="ECO:0000256" key="7">
    <source>
        <dbReference type="ARBA" id="ARBA00022927"/>
    </source>
</evidence>
<dbReference type="PANTHER" id="PTHR12504">
    <property type="entry name" value="MITOCHONDRIAL IMPORT RECEPTOR SUBUNIT TOM22"/>
    <property type="match status" value="1"/>
</dbReference>
<reference evidence="14" key="2">
    <citation type="submission" date="2022-06" db="UniProtKB">
        <authorList>
            <consortium name="EnsemblMetazoa"/>
        </authorList>
    </citation>
    <scope>IDENTIFICATION</scope>
    <source>
        <strain evidence="14">p50T (Dazao)</strain>
    </source>
</reference>
<comment type="subcellular location">
    <subcellularLocation>
        <location evidence="1">Mitochondrion outer membrane</location>
        <topology evidence="1">Single-pass membrane protein</topology>
    </subcellularLocation>
</comment>
<evidence type="ECO:0000313" key="14">
    <source>
        <dbReference type="EnsemblMetazoa" id="XP_021207558.1"/>
    </source>
</evidence>
<dbReference type="Proteomes" id="UP000005204">
    <property type="component" value="Unassembled WGS sequence"/>
</dbReference>
<keyword evidence="6" id="KW-1000">Mitochondrion outer membrane</keyword>
<proteinExistence type="inferred from homology"/>
<dbReference type="InterPro" id="IPR005683">
    <property type="entry name" value="Tom22"/>
</dbReference>
<evidence type="ECO:0000256" key="11">
    <source>
        <dbReference type="ARBA" id="ARBA00023136"/>
    </source>
</evidence>
<evidence type="ECO:0000256" key="9">
    <source>
        <dbReference type="ARBA" id="ARBA00023010"/>
    </source>
</evidence>
<name>A0A8R2DN95_BOMMO</name>